<sequence>MLNGILDADITENIIRLGSRFSVDERLSKYSLDKIERDEGKSRLGSSGKGAYREMKLLENEMKKLMAEISSHKVPIAHIEQYLSFTYPHHHGELFTHAPSWIQAIAPKASDFAEGWKTVGDSPEQAQSIISFWLKGRDLHFLETRGKGGNEGKASAEISSHNQFSALGEDLPASPQNALQSFMREHGLRHFPKVPKTNRPLDALLRNPRVWSMSRSERATLHEAWSIEASDLTHADQVTNFEKFREAHLEMSGKHKEITEQLKAEILSRSDIVGCTTTGAAKLISMLSGMSPKVMIVEEAGQVLESHILAGLVGSVEHVILIGDPLQLRPNINSYKLATDNPKTGKIYKFDQSLMERLSSSGFPMSQIDVQRRMRPEISSLIRNTLYPNLRDNERVLGYPDVRGMYKNMFFVSHNHREVGGGDDSVSKHNSFEVDMIYDLVLHLLKQGCYNKPGNIVVLAAYLGQIPKLRRKLQEIVTIVIDERDAELLERHTMDQEETGTVEQVQLSKQVIIRTLDNFQGEEAEVIILSLIRNSGTPFDKETSSLEHVKGRAPIGFLKDKRRAI</sequence>
<feature type="domain" description="DNA2/NAM7 helicase-like C-terminal" evidence="2">
    <location>
        <begin position="351"/>
        <end position="563"/>
    </location>
</feature>
<accession>M5BVG3</accession>
<dbReference type="InterPro" id="IPR041679">
    <property type="entry name" value="DNA2/NAM7-like_C"/>
</dbReference>
<dbReference type="Proteomes" id="UP000012065">
    <property type="component" value="Unassembled WGS sequence"/>
</dbReference>
<comment type="caution">
    <text evidence="3">The sequence shown here is derived from an EMBL/GenBank/DDBJ whole genome shotgun (WGS) entry which is preliminary data.</text>
</comment>
<dbReference type="InterPro" id="IPR045055">
    <property type="entry name" value="DNA2/NAM7-like"/>
</dbReference>
<evidence type="ECO:0000259" key="1">
    <source>
        <dbReference type="Pfam" id="PF13086"/>
    </source>
</evidence>
<dbReference type="GO" id="GO:0031380">
    <property type="term" value="C:nuclear RNA-directed RNA polymerase complex"/>
    <property type="evidence" value="ECO:0007669"/>
    <property type="project" value="TreeGrafter"/>
</dbReference>
<reference evidence="3 4" key="1">
    <citation type="journal article" date="2013" name="J. Biotechnol.">
        <title>Establishment and interpretation of the genome sequence of the phytopathogenic fungus Rhizoctonia solani AG1-IB isolate 7/3/14.</title>
        <authorList>
            <person name="Wibberg D.W."/>
            <person name="Jelonek L.J."/>
            <person name="Rupp O.R."/>
            <person name="Hennig M.H."/>
            <person name="Eikmeyer F.E."/>
            <person name="Goesmann A.G."/>
            <person name="Hartmann A.H."/>
            <person name="Borriss R.B."/>
            <person name="Grosch R.G."/>
            <person name="Puehler A.P."/>
            <person name="Schlueter A.S."/>
        </authorList>
    </citation>
    <scope>NUCLEOTIDE SEQUENCE [LARGE SCALE GENOMIC DNA]</scope>
    <source>
        <strain evidence="4">AG1-IB / isolate 7/3/14</strain>
    </source>
</reference>
<dbReference type="GO" id="GO:0004386">
    <property type="term" value="F:helicase activity"/>
    <property type="evidence" value="ECO:0007669"/>
    <property type="project" value="InterPro"/>
</dbReference>
<evidence type="ECO:0000259" key="2">
    <source>
        <dbReference type="Pfam" id="PF13087"/>
    </source>
</evidence>
<dbReference type="InterPro" id="IPR041677">
    <property type="entry name" value="DNA2/NAM7_AAA_11"/>
</dbReference>
<name>M5BVG3_THACB</name>
<feature type="domain" description="DNA2/NAM7 helicase helicase" evidence="1">
    <location>
        <begin position="212"/>
        <end position="334"/>
    </location>
</feature>
<dbReference type="EMBL" id="CAOJ01007767">
    <property type="protein sequence ID" value="CCO31231.1"/>
    <property type="molecule type" value="Genomic_DNA"/>
</dbReference>
<dbReference type="AlphaFoldDB" id="M5BVG3"/>
<dbReference type="HOGENOM" id="CLU_482480_0_0_1"/>
<evidence type="ECO:0000313" key="4">
    <source>
        <dbReference type="Proteomes" id="UP000012065"/>
    </source>
</evidence>
<dbReference type="SUPFAM" id="SSF52540">
    <property type="entry name" value="P-loop containing nucleoside triphosphate hydrolases"/>
    <property type="match status" value="1"/>
</dbReference>
<gene>
    <name evidence="3" type="ORF">BN14_05269</name>
</gene>
<dbReference type="PANTHER" id="PTHR10887">
    <property type="entry name" value="DNA2/NAM7 HELICASE FAMILY"/>
    <property type="match status" value="1"/>
</dbReference>
<dbReference type="CDD" id="cd18808">
    <property type="entry name" value="SF1_C_Upf1"/>
    <property type="match status" value="1"/>
</dbReference>
<dbReference type="Gene3D" id="3.40.50.300">
    <property type="entry name" value="P-loop containing nucleotide triphosphate hydrolases"/>
    <property type="match status" value="2"/>
</dbReference>
<dbReference type="PANTHER" id="PTHR10887:SF341">
    <property type="entry name" value="NFX1-TYPE ZINC FINGER-CONTAINING PROTEIN 1"/>
    <property type="match status" value="1"/>
</dbReference>
<protein>
    <submittedName>
        <fullName evidence="3">NFX1-type zinc finger-containing protein 1</fullName>
    </submittedName>
</protein>
<evidence type="ECO:0000313" key="3">
    <source>
        <dbReference type="EMBL" id="CCO31231.1"/>
    </source>
</evidence>
<dbReference type="Pfam" id="PF13087">
    <property type="entry name" value="AAA_12"/>
    <property type="match status" value="1"/>
</dbReference>
<proteinExistence type="predicted"/>
<organism evidence="3 4">
    <name type="scientific">Thanatephorus cucumeris (strain AG1-IB / isolate 7/3/14)</name>
    <name type="common">Lettuce bottom rot fungus</name>
    <name type="synonym">Rhizoctonia solani</name>
    <dbReference type="NCBI Taxonomy" id="1108050"/>
    <lineage>
        <taxon>Eukaryota</taxon>
        <taxon>Fungi</taxon>
        <taxon>Dikarya</taxon>
        <taxon>Basidiomycota</taxon>
        <taxon>Agaricomycotina</taxon>
        <taxon>Agaricomycetes</taxon>
        <taxon>Cantharellales</taxon>
        <taxon>Ceratobasidiaceae</taxon>
        <taxon>Rhizoctonia</taxon>
        <taxon>Rhizoctonia solani AG-1</taxon>
    </lineage>
</organism>
<dbReference type="GO" id="GO:0031048">
    <property type="term" value="P:regulatory ncRNA-mediated heterochromatin formation"/>
    <property type="evidence" value="ECO:0007669"/>
    <property type="project" value="TreeGrafter"/>
</dbReference>
<dbReference type="InterPro" id="IPR047187">
    <property type="entry name" value="SF1_C_Upf1"/>
</dbReference>
<dbReference type="Pfam" id="PF13086">
    <property type="entry name" value="AAA_11"/>
    <property type="match status" value="1"/>
</dbReference>
<dbReference type="InterPro" id="IPR027417">
    <property type="entry name" value="P-loop_NTPase"/>
</dbReference>